<feature type="chain" id="PRO_5014319534" description="Chitin-binding type-1 domain-containing protein" evidence="3">
    <location>
        <begin position="20"/>
        <end position="83"/>
    </location>
</feature>
<dbReference type="InterPro" id="IPR036861">
    <property type="entry name" value="Endochitinase-like_sf"/>
</dbReference>
<dbReference type="AlphaFoldDB" id="A0A2J6QNL0"/>
<proteinExistence type="predicted"/>
<dbReference type="GO" id="GO:0008061">
    <property type="term" value="F:chitin binding"/>
    <property type="evidence" value="ECO:0007669"/>
    <property type="project" value="UniProtKB-UniRule"/>
</dbReference>
<name>A0A2J6QNL0_9HELO</name>
<evidence type="ECO:0000256" key="1">
    <source>
        <dbReference type="ARBA" id="ARBA00022669"/>
    </source>
</evidence>
<evidence type="ECO:0000256" key="3">
    <source>
        <dbReference type="SAM" id="SignalP"/>
    </source>
</evidence>
<reference evidence="5 6" key="1">
    <citation type="submission" date="2016-05" db="EMBL/GenBank/DDBJ databases">
        <title>A degradative enzymes factory behind the ericoid mycorrhizal symbiosis.</title>
        <authorList>
            <consortium name="DOE Joint Genome Institute"/>
            <person name="Martino E."/>
            <person name="Morin E."/>
            <person name="Grelet G."/>
            <person name="Kuo A."/>
            <person name="Kohler A."/>
            <person name="Daghino S."/>
            <person name="Barry K."/>
            <person name="Choi C."/>
            <person name="Cichocki N."/>
            <person name="Clum A."/>
            <person name="Copeland A."/>
            <person name="Hainaut M."/>
            <person name="Haridas S."/>
            <person name="Labutti K."/>
            <person name="Lindquist E."/>
            <person name="Lipzen A."/>
            <person name="Khouja H.-R."/>
            <person name="Murat C."/>
            <person name="Ohm R."/>
            <person name="Olson A."/>
            <person name="Spatafora J."/>
            <person name="Veneault-Fourrey C."/>
            <person name="Henrissat B."/>
            <person name="Grigoriev I."/>
            <person name="Martin F."/>
            <person name="Perotto S."/>
        </authorList>
    </citation>
    <scope>NUCLEOTIDE SEQUENCE [LARGE SCALE GENOMIC DNA]</scope>
    <source>
        <strain evidence="5 6">UAMH 7357</strain>
    </source>
</reference>
<dbReference type="Proteomes" id="UP000235672">
    <property type="component" value="Unassembled WGS sequence"/>
</dbReference>
<dbReference type="EMBL" id="KZ613465">
    <property type="protein sequence ID" value="PMD27850.1"/>
    <property type="molecule type" value="Genomic_DNA"/>
</dbReference>
<dbReference type="InterPro" id="IPR001002">
    <property type="entry name" value="Chitin-bd_1"/>
</dbReference>
<keyword evidence="2" id="KW-1015">Disulfide bond</keyword>
<feature type="signal peptide" evidence="3">
    <location>
        <begin position="1"/>
        <end position="19"/>
    </location>
</feature>
<keyword evidence="6" id="KW-1185">Reference proteome</keyword>
<accession>A0A2J6QNL0</accession>
<protein>
    <recommendedName>
        <fullName evidence="4">Chitin-binding type-1 domain-containing protein</fullName>
    </recommendedName>
</protein>
<dbReference type="OrthoDB" id="1193027at2759"/>
<dbReference type="Gene3D" id="3.30.60.10">
    <property type="entry name" value="Endochitinase-like"/>
    <property type="match status" value="1"/>
</dbReference>
<sequence length="83" mass="8462">MLFTGLLLGLTTLLASVLASPLMPSLEHRQLGSCATTPCAPGLCCSIYDYCGTGKAYCQAGSCNGGVGGTCPVGQCCSIFGYW</sequence>
<organism evidence="5 6">
    <name type="scientific">Hyaloscypha hepaticicola</name>
    <dbReference type="NCBI Taxonomy" id="2082293"/>
    <lineage>
        <taxon>Eukaryota</taxon>
        <taxon>Fungi</taxon>
        <taxon>Dikarya</taxon>
        <taxon>Ascomycota</taxon>
        <taxon>Pezizomycotina</taxon>
        <taxon>Leotiomycetes</taxon>
        <taxon>Helotiales</taxon>
        <taxon>Hyaloscyphaceae</taxon>
        <taxon>Hyaloscypha</taxon>
    </lineage>
</organism>
<evidence type="ECO:0000313" key="6">
    <source>
        <dbReference type="Proteomes" id="UP000235672"/>
    </source>
</evidence>
<feature type="disulfide bond" evidence="2">
    <location>
        <begin position="39"/>
        <end position="51"/>
    </location>
</feature>
<evidence type="ECO:0000259" key="4">
    <source>
        <dbReference type="PROSITE" id="PS50941"/>
    </source>
</evidence>
<keyword evidence="1 2" id="KW-0147">Chitin-binding</keyword>
<evidence type="ECO:0000256" key="2">
    <source>
        <dbReference type="PROSITE-ProRule" id="PRU00261"/>
    </source>
</evidence>
<dbReference type="STRING" id="1745343.A0A2J6QNL0"/>
<gene>
    <name evidence="5" type="ORF">NA56DRAFT_640607</name>
</gene>
<keyword evidence="3" id="KW-0732">Signal</keyword>
<dbReference type="PROSITE" id="PS50941">
    <property type="entry name" value="CHIT_BIND_I_2"/>
    <property type="match status" value="1"/>
</dbReference>
<evidence type="ECO:0000313" key="5">
    <source>
        <dbReference type="EMBL" id="PMD27850.1"/>
    </source>
</evidence>
<comment type="caution">
    <text evidence="2">Lacks conserved residue(s) required for the propagation of feature annotation.</text>
</comment>
<feature type="disulfide bond" evidence="2">
    <location>
        <begin position="44"/>
        <end position="58"/>
    </location>
</feature>
<dbReference type="SUPFAM" id="SSF57016">
    <property type="entry name" value="Plant lectins/antimicrobial peptides"/>
    <property type="match status" value="1"/>
</dbReference>
<feature type="domain" description="Chitin-binding type-1" evidence="4">
    <location>
        <begin position="31"/>
        <end position="78"/>
    </location>
</feature>